<dbReference type="AlphaFoldDB" id="A0AA42B907"/>
<dbReference type="EC" id="4.2.99.20" evidence="3"/>
<feature type="domain" description="AB hydrolase-1" evidence="4">
    <location>
        <begin position="20"/>
        <end position="253"/>
    </location>
</feature>
<organism evidence="5 6">
    <name type="scientific">Echinimonas agarilytica</name>
    <dbReference type="NCBI Taxonomy" id="1215918"/>
    <lineage>
        <taxon>Bacteria</taxon>
        <taxon>Pseudomonadati</taxon>
        <taxon>Pseudomonadota</taxon>
        <taxon>Gammaproteobacteria</taxon>
        <taxon>Alteromonadales</taxon>
        <taxon>Echinimonadaceae</taxon>
        <taxon>Echinimonas</taxon>
    </lineage>
</organism>
<dbReference type="InterPro" id="IPR029058">
    <property type="entry name" value="AB_hydrolase_fold"/>
</dbReference>
<evidence type="ECO:0000259" key="4">
    <source>
        <dbReference type="Pfam" id="PF12697"/>
    </source>
</evidence>
<dbReference type="InterPro" id="IPR000073">
    <property type="entry name" value="AB_hydrolase_1"/>
</dbReference>
<evidence type="ECO:0000313" key="5">
    <source>
        <dbReference type="EMBL" id="MCM2681098.1"/>
    </source>
</evidence>
<dbReference type="Gene3D" id="3.40.50.1820">
    <property type="entry name" value="alpha/beta hydrolase"/>
    <property type="match status" value="1"/>
</dbReference>
<gene>
    <name evidence="5" type="primary">menH</name>
    <name evidence="5" type="ORF">NAF29_15695</name>
</gene>
<dbReference type="EMBL" id="JAMQGP010000008">
    <property type="protein sequence ID" value="MCM2681098.1"/>
    <property type="molecule type" value="Genomic_DNA"/>
</dbReference>
<evidence type="ECO:0000256" key="1">
    <source>
        <dbReference type="ARBA" id="ARBA00022428"/>
    </source>
</evidence>
<dbReference type="InterPro" id="IPR022485">
    <property type="entry name" value="SHCHC_synthase_MenH"/>
</dbReference>
<dbReference type="PANTHER" id="PTHR42916">
    <property type="entry name" value="2-SUCCINYL-5-ENOLPYRUVYL-6-HYDROXY-3-CYCLOHEXENE-1-CARBOXYLATE SYNTHASE"/>
    <property type="match status" value="1"/>
</dbReference>
<evidence type="ECO:0000313" key="6">
    <source>
        <dbReference type="Proteomes" id="UP001165393"/>
    </source>
</evidence>
<dbReference type="RefSeq" id="WP_251262569.1">
    <property type="nucleotide sequence ID" value="NZ_JAMQGP010000008.1"/>
</dbReference>
<dbReference type="GO" id="GO:0009234">
    <property type="term" value="P:menaquinone biosynthetic process"/>
    <property type="evidence" value="ECO:0007669"/>
    <property type="project" value="UniProtKB-UniRule"/>
</dbReference>
<comment type="caution">
    <text evidence="5">The sequence shown here is derived from an EMBL/GenBank/DDBJ whole genome shotgun (WGS) entry which is preliminary data.</text>
</comment>
<dbReference type="PANTHER" id="PTHR42916:SF1">
    <property type="entry name" value="PROTEIN PHYLLO, CHLOROPLASTIC"/>
    <property type="match status" value="1"/>
</dbReference>
<dbReference type="NCBIfam" id="TIGR03695">
    <property type="entry name" value="menH_SHCHC"/>
    <property type="match status" value="1"/>
</dbReference>
<accession>A0AA42B907</accession>
<evidence type="ECO:0000256" key="2">
    <source>
        <dbReference type="ARBA" id="ARBA00023239"/>
    </source>
</evidence>
<dbReference type="GO" id="GO:0070205">
    <property type="term" value="F:2-succinyl-6-hydroxy-2,4-cyclohexadiene-1-carboxylate synthase activity"/>
    <property type="evidence" value="ECO:0007669"/>
    <property type="project" value="UniProtKB-UniRule"/>
</dbReference>
<reference evidence="5 6" key="1">
    <citation type="journal article" date="2013" name="Antonie Van Leeuwenhoek">
        <title>Echinimonas agarilytica gen. nov., sp. nov., a new gammaproteobacterium isolated from the sea urchin Strongylocentrotus intermedius.</title>
        <authorList>
            <person name="Nedashkovskaya O.I."/>
            <person name="Stenkova A.M."/>
            <person name="Zhukova N.V."/>
            <person name="Van Trappen S."/>
            <person name="Lee J.S."/>
            <person name="Kim S.B."/>
        </authorList>
    </citation>
    <scope>NUCLEOTIDE SEQUENCE [LARGE SCALE GENOMIC DNA]</scope>
    <source>
        <strain evidence="5 6">KMM 6351</strain>
    </source>
</reference>
<name>A0AA42B907_9GAMM</name>
<dbReference type="Proteomes" id="UP001165393">
    <property type="component" value="Unassembled WGS sequence"/>
</dbReference>
<dbReference type="Pfam" id="PF12697">
    <property type="entry name" value="Abhydrolase_6"/>
    <property type="match status" value="1"/>
</dbReference>
<dbReference type="SUPFAM" id="SSF53474">
    <property type="entry name" value="alpha/beta-Hydrolases"/>
    <property type="match status" value="1"/>
</dbReference>
<dbReference type="PRINTS" id="PR00111">
    <property type="entry name" value="ABHYDROLASE"/>
</dbReference>
<keyword evidence="2 5" id="KW-0456">Lyase</keyword>
<evidence type="ECO:0000256" key="3">
    <source>
        <dbReference type="NCBIfam" id="TIGR03695"/>
    </source>
</evidence>
<protein>
    <recommendedName>
        <fullName evidence="3">2-succinyl-6-hydroxy-2,4-cyclohexadiene-1-carboxylate synthase</fullName>
        <ecNumber evidence="3">4.2.99.20</ecNumber>
    </recommendedName>
</protein>
<proteinExistence type="predicted"/>
<sequence>MPNTLHCKVVGQYQPHRPDIVMLHGFLGQHRDWLQVIQPWQHQYRFILVDLPGHGLSRVEYNTDNGFEHAHQSLVNTLQQLNVGRYQLLGYSLGGRLAMYHALQQPCGLESLLLESCHPGVASVRIKLKRDAWEKQWQQRLLQQSTEVTLNKWYQQAVFASLTRVQRQQQIQRKLLNPNKTQWARALGSLSLRKQPNLWQIGQQTDLRVHYIVGANDPRYATLARKMLRSSPTAKITIVRNAGHNIHFTAPHAWQHHFEQWLKLGFTHA</sequence>
<keyword evidence="1" id="KW-0474">Menaquinone biosynthesis</keyword>
<keyword evidence="6" id="KW-1185">Reference proteome</keyword>